<dbReference type="EC" id="3.2.1.55" evidence="2"/>
<proteinExistence type="predicted"/>
<dbReference type="EMBL" id="SJPY01000004">
    <property type="protein sequence ID" value="TWU41339.1"/>
    <property type="molecule type" value="Genomic_DNA"/>
</dbReference>
<evidence type="ECO:0000259" key="1">
    <source>
        <dbReference type="Pfam" id="PF06964"/>
    </source>
</evidence>
<dbReference type="Gene3D" id="2.60.40.1180">
    <property type="entry name" value="Golgi alpha-mannosidase II"/>
    <property type="match status" value="1"/>
</dbReference>
<keyword evidence="3" id="KW-1185">Reference proteome</keyword>
<protein>
    <submittedName>
        <fullName evidence="2">Intracellular exo-alpha-L-arabinofuranosidase 2</fullName>
        <ecNumber evidence="2">3.2.1.55</ecNumber>
    </submittedName>
</protein>
<dbReference type="OrthoDB" id="9758333at2"/>
<evidence type="ECO:0000313" key="2">
    <source>
        <dbReference type="EMBL" id="TWU41339.1"/>
    </source>
</evidence>
<gene>
    <name evidence="2" type="primary">abf2</name>
    <name evidence="2" type="ORF">Q31b_27830</name>
</gene>
<keyword evidence="2" id="KW-0326">Glycosidase</keyword>
<dbReference type="GO" id="GO:0046556">
    <property type="term" value="F:alpha-L-arabinofuranosidase activity"/>
    <property type="evidence" value="ECO:0007669"/>
    <property type="project" value="UniProtKB-EC"/>
</dbReference>
<dbReference type="AlphaFoldDB" id="A0A5C6E2G4"/>
<name>A0A5C6E2G4_9BACT</name>
<dbReference type="GO" id="GO:0046373">
    <property type="term" value="P:L-arabinose metabolic process"/>
    <property type="evidence" value="ECO:0007669"/>
    <property type="project" value="InterPro"/>
</dbReference>
<keyword evidence="2" id="KW-0378">Hydrolase</keyword>
<evidence type="ECO:0000313" key="3">
    <source>
        <dbReference type="Proteomes" id="UP000315471"/>
    </source>
</evidence>
<dbReference type="InterPro" id="IPR013780">
    <property type="entry name" value="Glyco_hydro_b"/>
</dbReference>
<dbReference type="Pfam" id="PF06964">
    <property type="entry name" value="Alpha-L-AF_C"/>
    <property type="match status" value="1"/>
</dbReference>
<accession>A0A5C6E2G4</accession>
<organism evidence="2 3">
    <name type="scientific">Novipirellula aureliae</name>
    <dbReference type="NCBI Taxonomy" id="2527966"/>
    <lineage>
        <taxon>Bacteria</taxon>
        <taxon>Pseudomonadati</taxon>
        <taxon>Planctomycetota</taxon>
        <taxon>Planctomycetia</taxon>
        <taxon>Pirellulales</taxon>
        <taxon>Pirellulaceae</taxon>
        <taxon>Novipirellula</taxon>
    </lineage>
</organism>
<dbReference type="Proteomes" id="UP000315471">
    <property type="component" value="Unassembled WGS sequence"/>
</dbReference>
<reference evidence="2 3" key="1">
    <citation type="submission" date="2019-02" db="EMBL/GenBank/DDBJ databases">
        <title>Deep-cultivation of Planctomycetes and their phenomic and genomic characterization uncovers novel biology.</title>
        <authorList>
            <person name="Wiegand S."/>
            <person name="Jogler M."/>
            <person name="Boedeker C."/>
            <person name="Pinto D."/>
            <person name="Vollmers J."/>
            <person name="Rivas-Marin E."/>
            <person name="Kohn T."/>
            <person name="Peeters S.H."/>
            <person name="Heuer A."/>
            <person name="Rast P."/>
            <person name="Oberbeckmann S."/>
            <person name="Bunk B."/>
            <person name="Jeske O."/>
            <person name="Meyerdierks A."/>
            <person name="Storesund J.E."/>
            <person name="Kallscheuer N."/>
            <person name="Luecker S."/>
            <person name="Lage O.M."/>
            <person name="Pohl T."/>
            <person name="Merkel B.J."/>
            <person name="Hornburger P."/>
            <person name="Mueller R.-W."/>
            <person name="Bruemmer F."/>
            <person name="Labrenz M."/>
            <person name="Spormann A.M."/>
            <person name="Op Den Camp H."/>
            <person name="Overmann J."/>
            <person name="Amann R."/>
            <person name="Jetten M.S.M."/>
            <person name="Mascher T."/>
            <person name="Medema M.H."/>
            <person name="Devos D.P."/>
            <person name="Kaster A.-K."/>
            <person name="Ovreas L."/>
            <person name="Rohde M."/>
            <person name="Galperin M.Y."/>
            <person name="Jogler C."/>
        </authorList>
    </citation>
    <scope>NUCLEOTIDE SEQUENCE [LARGE SCALE GENOMIC DNA]</scope>
    <source>
        <strain evidence="2 3">Q31b</strain>
    </source>
</reference>
<sequence>MSGADLGTVSGRILTADAVDSHNTFDQPEAVEPADFDGATVEEGMLKLKLPAKSVVVLELAQK</sequence>
<feature type="domain" description="Alpha-L-arabinofuranosidase C-terminal" evidence="1">
    <location>
        <begin position="5"/>
        <end position="54"/>
    </location>
</feature>
<dbReference type="SUPFAM" id="SSF51011">
    <property type="entry name" value="Glycosyl hydrolase domain"/>
    <property type="match status" value="1"/>
</dbReference>
<dbReference type="InterPro" id="IPR010720">
    <property type="entry name" value="Alpha-L-AF_C"/>
</dbReference>
<comment type="caution">
    <text evidence="2">The sequence shown here is derived from an EMBL/GenBank/DDBJ whole genome shotgun (WGS) entry which is preliminary data.</text>
</comment>